<gene>
    <name evidence="4" type="ORF">AN957_18095</name>
</gene>
<feature type="transmembrane region" description="Helical" evidence="2">
    <location>
        <begin position="53"/>
        <end position="74"/>
    </location>
</feature>
<feature type="compositionally biased region" description="Basic and acidic residues" evidence="1">
    <location>
        <begin position="101"/>
        <end position="124"/>
    </location>
</feature>
<protein>
    <recommendedName>
        <fullName evidence="3">LysM domain-containing protein</fullName>
    </recommendedName>
</protein>
<sequence length="230" mass="26267">MNREDPYRDQAERLRKKIEKNLDNENEPVKEKLPPRSRLHHQKKKKNKWKIKYPVISLLALFFILLPIAVLSIYHSLNGDSPRSSEKASTANSGFETVGYENKKDKETVIEVKEDTPNTKDDAAKNNNQADSDSSIPTPRDPVNGDENDKGLTETSKESENQSNQELPKEQEEQKEEAAVIYHTVKSNENLFRIALKYYQSQDGVEIIRKANNLNGTDIHVGQVLTIPKK</sequence>
<dbReference type="Gene3D" id="3.10.350.10">
    <property type="entry name" value="LysM domain"/>
    <property type="match status" value="1"/>
</dbReference>
<evidence type="ECO:0000256" key="2">
    <source>
        <dbReference type="SAM" id="Phobius"/>
    </source>
</evidence>
<evidence type="ECO:0000313" key="5">
    <source>
        <dbReference type="Proteomes" id="UP000050996"/>
    </source>
</evidence>
<dbReference type="PATRIC" id="fig|1637975.4.peg.3560"/>
<dbReference type="EMBL" id="LJIX01000006">
    <property type="protein sequence ID" value="KQL20305.1"/>
    <property type="molecule type" value="Genomic_DNA"/>
</dbReference>
<dbReference type="InterPro" id="IPR036779">
    <property type="entry name" value="LysM_dom_sf"/>
</dbReference>
<feature type="compositionally biased region" description="Basic and acidic residues" evidence="1">
    <location>
        <begin position="167"/>
        <end position="176"/>
    </location>
</feature>
<organism evidence="4 5">
    <name type="scientific">Cytobacillus solani</name>
    <dbReference type="NCBI Taxonomy" id="1637975"/>
    <lineage>
        <taxon>Bacteria</taxon>
        <taxon>Bacillati</taxon>
        <taxon>Bacillota</taxon>
        <taxon>Bacilli</taxon>
        <taxon>Bacillales</taxon>
        <taxon>Bacillaceae</taxon>
        <taxon>Cytobacillus</taxon>
    </lineage>
</organism>
<dbReference type="STRING" id="1637975.AN957_18095"/>
<dbReference type="InterPro" id="IPR018392">
    <property type="entry name" value="LysM"/>
</dbReference>
<feature type="compositionally biased region" description="Polar residues" evidence="1">
    <location>
        <begin position="78"/>
        <end position="95"/>
    </location>
</feature>
<evidence type="ECO:0000256" key="1">
    <source>
        <dbReference type="SAM" id="MobiDB-lite"/>
    </source>
</evidence>
<feature type="compositionally biased region" description="Polar residues" evidence="1">
    <location>
        <begin position="125"/>
        <end position="137"/>
    </location>
</feature>
<keyword evidence="2" id="KW-0812">Transmembrane</keyword>
<keyword evidence="2" id="KW-0472">Membrane</keyword>
<dbReference type="CDD" id="cd00118">
    <property type="entry name" value="LysM"/>
    <property type="match status" value="1"/>
</dbReference>
<dbReference type="RefSeq" id="WP_053476842.1">
    <property type="nucleotide sequence ID" value="NZ_CP085712.1"/>
</dbReference>
<keyword evidence="5" id="KW-1185">Reference proteome</keyword>
<keyword evidence="2" id="KW-1133">Transmembrane helix</keyword>
<feature type="domain" description="LysM" evidence="3">
    <location>
        <begin position="181"/>
        <end position="227"/>
    </location>
</feature>
<accession>A0A0Q3QQ65</accession>
<dbReference type="SMART" id="SM00257">
    <property type="entry name" value="LysM"/>
    <property type="match status" value="1"/>
</dbReference>
<dbReference type="Proteomes" id="UP000050996">
    <property type="component" value="Unassembled WGS sequence"/>
</dbReference>
<feature type="region of interest" description="Disordered" evidence="1">
    <location>
        <begin position="78"/>
        <end position="176"/>
    </location>
</feature>
<dbReference type="Pfam" id="PF01476">
    <property type="entry name" value="LysM"/>
    <property type="match status" value="1"/>
</dbReference>
<reference evidence="4 5" key="1">
    <citation type="submission" date="2015-09" db="EMBL/GenBank/DDBJ databases">
        <title>Genome sequencing project for genomic taxonomy and phylogenomics of Bacillus-like bacteria.</title>
        <authorList>
            <person name="Liu B."/>
            <person name="Wang J."/>
            <person name="Zhu Y."/>
            <person name="Liu G."/>
            <person name="Chen Q."/>
            <person name="Chen Z."/>
            <person name="Lan J."/>
            <person name="Che J."/>
            <person name="Ge C."/>
            <person name="Shi H."/>
            <person name="Pan Z."/>
            <person name="Liu X."/>
        </authorList>
    </citation>
    <scope>NUCLEOTIDE SEQUENCE [LARGE SCALE GENOMIC DNA]</scope>
    <source>
        <strain evidence="4 5">FJAT-18043</strain>
    </source>
</reference>
<feature type="compositionally biased region" description="Basic residues" evidence="1">
    <location>
        <begin position="35"/>
        <end position="45"/>
    </location>
</feature>
<evidence type="ECO:0000313" key="4">
    <source>
        <dbReference type="EMBL" id="KQL20305.1"/>
    </source>
</evidence>
<comment type="caution">
    <text evidence="4">The sequence shown here is derived from an EMBL/GenBank/DDBJ whole genome shotgun (WGS) entry which is preliminary data.</text>
</comment>
<feature type="compositionally biased region" description="Basic and acidic residues" evidence="1">
    <location>
        <begin position="147"/>
        <end position="160"/>
    </location>
</feature>
<name>A0A0Q3QQ65_9BACI</name>
<proteinExistence type="predicted"/>
<dbReference type="SUPFAM" id="SSF54106">
    <property type="entry name" value="LysM domain"/>
    <property type="match status" value="1"/>
</dbReference>
<evidence type="ECO:0000259" key="3">
    <source>
        <dbReference type="PROSITE" id="PS51782"/>
    </source>
</evidence>
<dbReference type="AlphaFoldDB" id="A0A0Q3QQ65"/>
<feature type="compositionally biased region" description="Basic and acidic residues" evidence="1">
    <location>
        <begin position="1"/>
        <end position="34"/>
    </location>
</feature>
<feature type="region of interest" description="Disordered" evidence="1">
    <location>
        <begin position="1"/>
        <end position="45"/>
    </location>
</feature>
<dbReference type="PROSITE" id="PS51782">
    <property type="entry name" value="LYSM"/>
    <property type="match status" value="1"/>
</dbReference>